<dbReference type="GO" id="GO:0008233">
    <property type="term" value="F:peptidase activity"/>
    <property type="evidence" value="ECO:0007669"/>
    <property type="project" value="UniProtKB-KW"/>
</dbReference>
<dbReference type="InterPro" id="IPR027417">
    <property type="entry name" value="P-loop_NTPase"/>
</dbReference>
<reference evidence="7 8" key="1">
    <citation type="journal article" date="2015" name="Nature">
        <title>rRNA introns, odd ribosomes, and small enigmatic genomes across a large radiation of phyla.</title>
        <authorList>
            <person name="Brown C.T."/>
            <person name="Hug L.A."/>
            <person name="Thomas B.C."/>
            <person name="Sharon I."/>
            <person name="Castelle C.J."/>
            <person name="Singh A."/>
            <person name="Wilkins M.J."/>
            <person name="Williams K.H."/>
            <person name="Banfield J.F."/>
        </authorList>
    </citation>
    <scope>NUCLEOTIDE SEQUENCE [LARGE SCALE GENOMIC DNA]</scope>
</reference>
<dbReference type="GO" id="GO:0006508">
    <property type="term" value="P:proteolysis"/>
    <property type="evidence" value="ECO:0007669"/>
    <property type="project" value="UniProtKB-KW"/>
</dbReference>
<dbReference type="PATRIC" id="fig|1618669.3.peg.12"/>
<evidence type="ECO:0000256" key="1">
    <source>
        <dbReference type="ARBA" id="ARBA00022741"/>
    </source>
</evidence>
<accession>A0A0G1VSJ9</accession>
<dbReference type="Pfam" id="PF07724">
    <property type="entry name" value="AAA_2"/>
    <property type="match status" value="1"/>
</dbReference>
<dbReference type="SUPFAM" id="SSF52540">
    <property type="entry name" value="P-loop containing nucleoside triphosphate hydrolases"/>
    <property type="match status" value="1"/>
</dbReference>
<dbReference type="EMBL" id="LCPZ01000001">
    <property type="protein sequence ID" value="KKW09446.1"/>
    <property type="molecule type" value="Genomic_DNA"/>
</dbReference>
<keyword evidence="7" id="KW-0378">Hydrolase</keyword>
<evidence type="ECO:0000256" key="3">
    <source>
        <dbReference type="ARBA" id="ARBA00023186"/>
    </source>
</evidence>
<dbReference type="InterPro" id="IPR050130">
    <property type="entry name" value="ClpA_ClpB"/>
</dbReference>
<dbReference type="CDD" id="cd19499">
    <property type="entry name" value="RecA-like_ClpB_Hsp104-like"/>
    <property type="match status" value="1"/>
</dbReference>
<dbReference type="PANTHER" id="PTHR11638:SF18">
    <property type="entry name" value="HEAT SHOCK PROTEIN 104"/>
    <property type="match status" value="1"/>
</dbReference>
<keyword evidence="4" id="KW-0472">Membrane</keyword>
<dbReference type="InterPro" id="IPR001270">
    <property type="entry name" value="ClpA/B"/>
</dbReference>
<organism evidence="7 8">
    <name type="scientific">Candidatus Kaiserbacteria bacterium GW2011_GWA2_49_19</name>
    <dbReference type="NCBI Taxonomy" id="1618669"/>
    <lineage>
        <taxon>Bacteria</taxon>
        <taxon>Candidatus Kaiseribacteriota</taxon>
    </lineage>
</organism>
<keyword evidence="1" id="KW-0547">Nucleotide-binding</keyword>
<comment type="caution">
    <text evidence="7">The sequence shown here is derived from an EMBL/GenBank/DDBJ whole genome shotgun (WGS) entry which is preliminary data.</text>
</comment>
<keyword evidence="2" id="KW-0067">ATP-binding</keyword>
<feature type="domain" description="AAA+ ATPase" evidence="5">
    <location>
        <begin position="576"/>
        <end position="745"/>
    </location>
</feature>
<evidence type="ECO:0000313" key="8">
    <source>
        <dbReference type="Proteomes" id="UP000033965"/>
    </source>
</evidence>
<dbReference type="InterPro" id="IPR003959">
    <property type="entry name" value="ATPase_AAA_core"/>
</dbReference>
<feature type="transmembrane region" description="Helical" evidence="4">
    <location>
        <begin position="34"/>
        <end position="52"/>
    </location>
</feature>
<dbReference type="Gene3D" id="3.40.50.300">
    <property type="entry name" value="P-loop containing nucleotide triphosphate hydrolases"/>
    <property type="match status" value="2"/>
</dbReference>
<keyword evidence="4" id="KW-1133">Transmembrane helix</keyword>
<dbReference type="GO" id="GO:0005524">
    <property type="term" value="F:ATP binding"/>
    <property type="evidence" value="ECO:0007669"/>
    <property type="project" value="UniProtKB-KW"/>
</dbReference>
<dbReference type="GO" id="GO:0016887">
    <property type="term" value="F:ATP hydrolysis activity"/>
    <property type="evidence" value="ECO:0007669"/>
    <property type="project" value="InterPro"/>
</dbReference>
<proteinExistence type="predicted"/>
<dbReference type="Pfam" id="PF10431">
    <property type="entry name" value="ClpB_D2-small"/>
    <property type="match status" value="1"/>
</dbReference>
<dbReference type="GO" id="GO:0005737">
    <property type="term" value="C:cytoplasm"/>
    <property type="evidence" value="ECO:0007669"/>
    <property type="project" value="TreeGrafter"/>
</dbReference>
<dbReference type="GO" id="GO:0034605">
    <property type="term" value="P:cellular response to heat"/>
    <property type="evidence" value="ECO:0007669"/>
    <property type="project" value="TreeGrafter"/>
</dbReference>
<name>A0A0G1VSJ9_9BACT</name>
<evidence type="ECO:0000256" key="4">
    <source>
        <dbReference type="SAM" id="Phobius"/>
    </source>
</evidence>
<protein>
    <submittedName>
        <fullName evidence="7">Clp protease ATP binding subunit</fullName>
    </submittedName>
</protein>
<dbReference type="AlphaFoldDB" id="A0A0G1VSJ9"/>
<dbReference type="InterPro" id="IPR019489">
    <property type="entry name" value="Clp_ATPase_C"/>
</dbReference>
<dbReference type="SMART" id="SM01086">
    <property type="entry name" value="ClpB_D2-small"/>
    <property type="match status" value="1"/>
</dbReference>
<keyword evidence="3" id="KW-0143">Chaperone</keyword>
<feature type="transmembrane region" description="Helical" evidence="4">
    <location>
        <begin position="72"/>
        <end position="93"/>
    </location>
</feature>
<evidence type="ECO:0000256" key="2">
    <source>
        <dbReference type="ARBA" id="ARBA00022840"/>
    </source>
</evidence>
<gene>
    <name evidence="7" type="ORF">UY44_C0001G0011</name>
</gene>
<dbReference type="InterPro" id="IPR003593">
    <property type="entry name" value="AAA+_ATPase"/>
</dbReference>
<keyword evidence="7" id="KW-0645">Protease</keyword>
<feature type="domain" description="Clp ATPase C-terminal" evidence="6">
    <location>
        <begin position="744"/>
        <end position="829"/>
    </location>
</feature>
<dbReference type="Gene3D" id="1.10.8.60">
    <property type="match status" value="1"/>
</dbReference>
<dbReference type="PANTHER" id="PTHR11638">
    <property type="entry name" value="ATP-DEPENDENT CLP PROTEASE"/>
    <property type="match status" value="1"/>
</dbReference>
<evidence type="ECO:0000259" key="5">
    <source>
        <dbReference type="SMART" id="SM00382"/>
    </source>
</evidence>
<dbReference type="SMART" id="SM00382">
    <property type="entry name" value="AAA"/>
    <property type="match status" value="1"/>
</dbReference>
<sequence>MNQDELKSAVAVFYPALVFDRVIGREIRAMVEKILDWVLVVFIVLVLMAHLLRVSDTFSAQSSSFVNFLENWQPAFLGMILVTLALCLVMRAFQAFYDSYYFFGLSTILPEADLSSVKPVLTFEAAEAIFLGQSSGDFTGGFIRSSLGRYVFNRLGVSQQSLERFMSDRAHVFLPSDFKFSRQSATEPLGFGGVAAAIVAADAELFKFLALHAVTPKDFAGAADWMERTEIMYRHSKRFWGRDVLGRIRGIGKDWSVGAPYALLRFAHDITETGMLSQNTAGPEEHLSEKNALEAVLARTGEANALLVADEGEEALDIVFALGTKISHGNVLPPLEHKRIFLFDVNSFIAFAKDKAKFESELLHILNESVRAGHIILVVGDFPNFIESAKSLGSDLIAILDPYLTSTDFQLVAMTNPGAFHQGLEGNSKIVHRFEKILVKDSDEKSVMKVLEDKALVEESKSRIFFTYQSISAVAEGVKRYFTEGVSSNKAFHLLAEIVPDMMAKKKTFVERSDVLDLIEAKTGIPTGEVTTVERDKLLNLENILRERVIGQDEAVKAISGALRRARSDITNPERPMGSFLFLGPTGVGKTETTKALAATFFGKEDAVIRLDMSEYRTDDALKRLIGSFEDGKAGVFSSRLREQSYGVLLLDEFEKTNKEVLDLFLQILDEGFFSDSSGKRVNARNLIIIATSNAGSDLVWNLMRQGKKLVDEKQTIITEIINRGIFKPELLNRFDGVIMFHPLSIEDLQKIAALMLKKLQKRLAAKGIELVVNDALLKAVTAAGTDPEFGARPMNRAIQEKVEQIVAEKIISGKAPSGSKVELTEAELA</sequence>
<dbReference type="Proteomes" id="UP000033965">
    <property type="component" value="Unassembled WGS sequence"/>
</dbReference>
<evidence type="ECO:0000313" key="7">
    <source>
        <dbReference type="EMBL" id="KKW09446.1"/>
    </source>
</evidence>
<evidence type="ECO:0000259" key="6">
    <source>
        <dbReference type="SMART" id="SM01086"/>
    </source>
</evidence>
<keyword evidence="4" id="KW-0812">Transmembrane</keyword>
<dbReference type="PRINTS" id="PR00300">
    <property type="entry name" value="CLPPROTEASEA"/>
</dbReference>